<proteinExistence type="inferred from homology"/>
<sequence>NRFAMSHIDDENSLNSSLDKYLLNDDYNDSETSLLPNEMSNWLDDSLTQSNDQLSLLMREFDFDIDLFTSKPIESISTDLPLCNADIDFESKLVDEICNETSSRHSPISADSGNHSPSSISSEAVSEIWPMSSVNPSDRAASPSANTFTFDTGDLKKDECIVRNQENLDVLASSLTGIDSKDGKTAMEIKPLITTIHTTKSEKVKPSAPMQTPTHLVPVQISLQQVVSTTSQVNLTPQPVICLLPASSNSSNVEQKQREVYVKNNRNIVQLTSSSIGEGGCMRSAHYSPSISNRVQPYPPIRPKLIIPKREAYSPPPTLPLIVTPRRLQTVSVPTTKATLLTPFSSLPAGLQIIECKATSSSSNITRNPSVDSGFDEFTRKKEDRKIRNRASAQLSRIRKRYELDEMKQKLADKDVMIATLRKENDLLKGQLVQLQNENNILKRNIRGDKISGRTGAAATGAACLFVMIMMVTINSPIFSRLNPISPPTESYSRQFPLDSRDEDAKSTLHQHGRALLAVDYDADESNRLEGNGGLRLKRDVKEIVEITPTINVSNIAADCNETTTLYMNQTEAIRLNNDLSNWVDRHERLNFLQTRRIFRAPSPRSRAELGAENVSSSMSKTRGRMHSKQTRSVISRTRRSTNDKKEEARLKAVRERAWRHIDMISAGTSADNDQPKRDSGKDGDLKASISNENYVRSSKKTSSAHGDRSAFDLFVAPSLELQYMELARALKQRDDTLYVVAMKDYYLLPATDRNSTMRPRVALILPALSYNGTLANQVAMMRIECEIMGTGLFHIAESLLPLFYNQSFYQLGQ</sequence>
<dbReference type="Proteomes" id="UP000887569">
    <property type="component" value="Unplaced"/>
</dbReference>
<evidence type="ECO:0000313" key="11">
    <source>
        <dbReference type="WBParaSite" id="PgR002_g177_t03"/>
    </source>
</evidence>
<dbReference type="InterPro" id="IPR051882">
    <property type="entry name" value="ATF_bZIP_TF"/>
</dbReference>
<evidence type="ECO:0000256" key="4">
    <source>
        <dbReference type="ARBA" id="ARBA00023125"/>
    </source>
</evidence>
<comment type="similarity">
    <text evidence="2">Belongs to the bZIP family. ATF subfamily.</text>
</comment>
<dbReference type="GO" id="GO:0005634">
    <property type="term" value="C:nucleus"/>
    <property type="evidence" value="ECO:0007669"/>
    <property type="project" value="TreeGrafter"/>
</dbReference>
<keyword evidence="4" id="KW-0238">DNA-binding</keyword>
<organism evidence="10 11">
    <name type="scientific">Parascaris univalens</name>
    <name type="common">Nematode worm</name>
    <dbReference type="NCBI Taxonomy" id="6257"/>
    <lineage>
        <taxon>Eukaryota</taxon>
        <taxon>Metazoa</taxon>
        <taxon>Ecdysozoa</taxon>
        <taxon>Nematoda</taxon>
        <taxon>Chromadorea</taxon>
        <taxon>Rhabditida</taxon>
        <taxon>Spirurina</taxon>
        <taxon>Ascaridomorpha</taxon>
        <taxon>Ascaridoidea</taxon>
        <taxon>Ascarididae</taxon>
        <taxon>Parascaris</taxon>
    </lineage>
</organism>
<dbReference type="GO" id="GO:0000981">
    <property type="term" value="F:DNA-binding transcription factor activity, RNA polymerase II-specific"/>
    <property type="evidence" value="ECO:0007669"/>
    <property type="project" value="TreeGrafter"/>
</dbReference>
<evidence type="ECO:0000256" key="1">
    <source>
        <dbReference type="ARBA" id="ARBA00004167"/>
    </source>
</evidence>
<keyword evidence="7" id="KW-0175">Coiled coil</keyword>
<evidence type="ECO:0000313" key="10">
    <source>
        <dbReference type="Proteomes" id="UP000887569"/>
    </source>
</evidence>
<dbReference type="PANTHER" id="PTHR46164">
    <property type="entry name" value="ATF6, ISOFORM C"/>
    <property type="match status" value="1"/>
</dbReference>
<accession>A0A915A7F6</accession>
<dbReference type="CDD" id="cd14686">
    <property type="entry name" value="bZIP"/>
    <property type="match status" value="1"/>
</dbReference>
<evidence type="ECO:0000256" key="2">
    <source>
        <dbReference type="ARBA" id="ARBA00009050"/>
    </source>
</evidence>
<keyword evidence="6" id="KW-0539">Nucleus</keyword>
<feature type="domain" description="BZIP" evidence="9">
    <location>
        <begin position="379"/>
        <end position="442"/>
    </location>
</feature>
<keyword evidence="5" id="KW-0804">Transcription</keyword>
<evidence type="ECO:0000256" key="8">
    <source>
        <dbReference type="SAM" id="MobiDB-lite"/>
    </source>
</evidence>
<evidence type="ECO:0000259" key="9">
    <source>
        <dbReference type="PROSITE" id="PS50217"/>
    </source>
</evidence>
<protein>
    <submittedName>
        <fullName evidence="11">BZIP domain-containing protein</fullName>
    </submittedName>
</protein>
<dbReference type="PANTHER" id="PTHR46164:SF3">
    <property type="entry name" value="ATF6, ISOFORM C"/>
    <property type="match status" value="1"/>
</dbReference>
<dbReference type="PROSITE" id="PS50217">
    <property type="entry name" value="BZIP"/>
    <property type="match status" value="1"/>
</dbReference>
<feature type="compositionally biased region" description="Polar residues" evidence="8">
    <location>
        <begin position="689"/>
        <end position="705"/>
    </location>
</feature>
<dbReference type="InterPro" id="IPR004827">
    <property type="entry name" value="bZIP"/>
</dbReference>
<comment type="subcellular location">
    <subcellularLocation>
        <location evidence="1">Membrane</location>
        <topology evidence="1">Single-pass membrane protein</topology>
    </subcellularLocation>
</comment>
<dbReference type="InterPro" id="IPR046347">
    <property type="entry name" value="bZIP_sf"/>
</dbReference>
<feature type="compositionally biased region" description="Basic and acidic residues" evidence="8">
    <location>
        <begin position="641"/>
        <end position="652"/>
    </location>
</feature>
<keyword evidence="10" id="KW-1185">Reference proteome</keyword>
<feature type="coiled-coil region" evidence="7">
    <location>
        <begin position="404"/>
        <end position="445"/>
    </location>
</feature>
<evidence type="ECO:0000256" key="5">
    <source>
        <dbReference type="ARBA" id="ARBA00023163"/>
    </source>
</evidence>
<dbReference type="SMART" id="SM00338">
    <property type="entry name" value="BRLZ"/>
    <property type="match status" value="1"/>
</dbReference>
<dbReference type="GO" id="GO:0000978">
    <property type="term" value="F:RNA polymerase II cis-regulatory region sequence-specific DNA binding"/>
    <property type="evidence" value="ECO:0007669"/>
    <property type="project" value="TreeGrafter"/>
</dbReference>
<feature type="region of interest" description="Disordered" evidence="8">
    <location>
        <begin position="665"/>
        <end position="706"/>
    </location>
</feature>
<dbReference type="AlphaFoldDB" id="A0A915A7F6"/>
<feature type="compositionally biased region" description="Basic and acidic residues" evidence="8">
    <location>
        <begin position="674"/>
        <end position="686"/>
    </location>
</feature>
<dbReference type="WBParaSite" id="PgR002_g177_t03">
    <property type="protein sequence ID" value="PgR002_g177_t03"/>
    <property type="gene ID" value="PgR002_g177"/>
</dbReference>
<evidence type="ECO:0000256" key="6">
    <source>
        <dbReference type="ARBA" id="ARBA00023242"/>
    </source>
</evidence>
<dbReference type="Gene3D" id="1.20.5.170">
    <property type="match status" value="1"/>
</dbReference>
<name>A0A915A7F6_PARUN</name>
<dbReference type="SUPFAM" id="SSF57959">
    <property type="entry name" value="Leucine zipper domain"/>
    <property type="match status" value="1"/>
</dbReference>
<dbReference type="GO" id="GO:0016020">
    <property type="term" value="C:membrane"/>
    <property type="evidence" value="ECO:0007669"/>
    <property type="project" value="UniProtKB-SubCell"/>
</dbReference>
<evidence type="ECO:0000256" key="3">
    <source>
        <dbReference type="ARBA" id="ARBA00023015"/>
    </source>
</evidence>
<dbReference type="GO" id="GO:0030968">
    <property type="term" value="P:endoplasmic reticulum unfolded protein response"/>
    <property type="evidence" value="ECO:0007669"/>
    <property type="project" value="TreeGrafter"/>
</dbReference>
<keyword evidence="3" id="KW-0805">Transcription regulation</keyword>
<evidence type="ECO:0000256" key="7">
    <source>
        <dbReference type="SAM" id="Coils"/>
    </source>
</evidence>
<feature type="region of interest" description="Disordered" evidence="8">
    <location>
        <begin position="604"/>
        <end position="652"/>
    </location>
</feature>
<reference evidence="11" key="1">
    <citation type="submission" date="2022-11" db="UniProtKB">
        <authorList>
            <consortium name="WormBaseParasite"/>
        </authorList>
    </citation>
    <scope>IDENTIFICATION</scope>
</reference>